<feature type="chain" id="PRO_5040498562" description="NtA domain-containing protein" evidence="1">
    <location>
        <begin position="20"/>
        <end position="172"/>
    </location>
</feature>
<proteinExistence type="predicted"/>
<dbReference type="Gene3D" id="2.40.50.120">
    <property type="match status" value="1"/>
</dbReference>
<organism evidence="2 3">
    <name type="scientific">Pieris brassicae</name>
    <name type="common">White butterfly</name>
    <name type="synonym">Large white butterfly</name>
    <dbReference type="NCBI Taxonomy" id="7116"/>
    <lineage>
        <taxon>Eukaryota</taxon>
        <taxon>Metazoa</taxon>
        <taxon>Ecdysozoa</taxon>
        <taxon>Arthropoda</taxon>
        <taxon>Hexapoda</taxon>
        <taxon>Insecta</taxon>
        <taxon>Pterygota</taxon>
        <taxon>Neoptera</taxon>
        <taxon>Endopterygota</taxon>
        <taxon>Lepidoptera</taxon>
        <taxon>Glossata</taxon>
        <taxon>Ditrysia</taxon>
        <taxon>Papilionoidea</taxon>
        <taxon>Pieridae</taxon>
        <taxon>Pierinae</taxon>
        <taxon>Pieris</taxon>
    </lineage>
</organism>
<name>A0A9P0XDT8_PIEBR</name>
<keyword evidence="1" id="KW-0732">Signal</keyword>
<comment type="caution">
    <text evidence="2">The sequence shown here is derived from an EMBL/GenBank/DDBJ whole genome shotgun (WGS) entry which is preliminary data.</text>
</comment>
<sequence length="172" mass="19199">MRFAVKFVLAIFTLSAVSAAQFSVSSTPYRHHRHTSPCPTNVTYDRVLLKRVSLISKYIFTGKVHGVNTGNTTRVYKVNIRRVLKGDLNDIGITVGFGKAASLRFSDATILVQSSIDWKCRPLRVRTYAIFLTEKHRGSIETPVRLKLVVEPVLLTLRSIDIIEAAIKGEGI</sequence>
<dbReference type="InterPro" id="IPR008993">
    <property type="entry name" value="TIMP-like_OB-fold"/>
</dbReference>
<evidence type="ECO:0008006" key="4">
    <source>
        <dbReference type="Google" id="ProtNLM"/>
    </source>
</evidence>
<dbReference type="AlphaFoldDB" id="A0A9P0XDT8"/>
<feature type="signal peptide" evidence="1">
    <location>
        <begin position="1"/>
        <end position="19"/>
    </location>
</feature>
<protein>
    <recommendedName>
        <fullName evidence="4">NtA domain-containing protein</fullName>
    </recommendedName>
</protein>
<dbReference type="EMBL" id="CALOZG010000013">
    <property type="protein sequence ID" value="CAH4031192.1"/>
    <property type="molecule type" value="Genomic_DNA"/>
</dbReference>
<evidence type="ECO:0000256" key="1">
    <source>
        <dbReference type="SAM" id="SignalP"/>
    </source>
</evidence>
<dbReference type="Proteomes" id="UP001152562">
    <property type="component" value="Unassembled WGS sequence"/>
</dbReference>
<accession>A0A9P0XDT8</accession>
<gene>
    <name evidence="2" type="ORF">PIBRA_LOCUS7746</name>
</gene>
<keyword evidence="3" id="KW-1185">Reference proteome</keyword>
<evidence type="ECO:0000313" key="3">
    <source>
        <dbReference type="Proteomes" id="UP001152562"/>
    </source>
</evidence>
<reference evidence="2" key="1">
    <citation type="submission" date="2022-05" db="EMBL/GenBank/DDBJ databases">
        <authorList>
            <person name="Okamura Y."/>
        </authorList>
    </citation>
    <scope>NUCLEOTIDE SEQUENCE</scope>
</reference>
<evidence type="ECO:0000313" key="2">
    <source>
        <dbReference type="EMBL" id="CAH4031192.1"/>
    </source>
</evidence>